<dbReference type="VEuPathDB" id="FungiDB:FUN_003826"/>
<name>A0A2N0NRZ1_9GLOM</name>
<dbReference type="VEuPathDB" id="FungiDB:RhiirFUN_019149"/>
<gene>
    <name evidence="1" type="ORF">RhiirA5_433353</name>
</gene>
<protein>
    <submittedName>
        <fullName evidence="1">Uncharacterized protein</fullName>
    </submittedName>
</protein>
<proteinExistence type="predicted"/>
<dbReference type="AlphaFoldDB" id="A0A2N0NRZ1"/>
<comment type="caution">
    <text evidence="1">The sequence shown here is derived from an EMBL/GenBank/DDBJ whole genome shotgun (WGS) entry which is preliminary data.</text>
</comment>
<dbReference type="VEuPathDB" id="FungiDB:FUN_008173"/>
<dbReference type="VEuPathDB" id="FungiDB:RhiirA1_447606"/>
<dbReference type="VEuPathDB" id="FungiDB:RhiirFUN_020590"/>
<sequence length="382" mass="45032">MASAQNTQQIESINKHVHNKVNYFTSLYNLLISINDHINNDKHLKKFEVERNNVLLTINLPMLNTRFFDQVDIIIKEFLTPIMLRKQKEQMNQSVCYDINQITEWHHLIKVETDDEEIGVGIREQEQDARQILFQSLVLNLLTETIFEVWNIRATGTQGIGHYTILLDKIGTYSRIATFHISIIPSRWYLNTDVELNDLLQQYPFIPICDKTQLEDDTPFQTMYVELSGLLKKTIDYATKADMQHELLNIFKAFIYDIQSRLEVLTNINNPIIVKHKGQPLKRLISNVEKDLHRKRWVLKDIINVVKEYCISSYIEDSASGTKDIIIKEFLTPIMLKKQKEQMNQSVYYDINQITEWHHLMKVRWEHTSNDQKQAKKMARIA</sequence>
<evidence type="ECO:0000313" key="1">
    <source>
        <dbReference type="EMBL" id="PKB97323.1"/>
    </source>
</evidence>
<reference evidence="1 2" key="1">
    <citation type="submission" date="2016-04" db="EMBL/GenBank/DDBJ databases">
        <title>Genome analyses suggest a sexual origin of heterokaryosis in a supposedly ancient asexual fungus.</title>
        <authorList>
            <person name="Ropars J."/>
            <person name="Sedzielewska K."/>
            <person name="Noel J."/>
            <person name="Charron P."/>
            <person name="Farinelli L."/>
            <person name="Marton T."/>
            <person name="Kruger M."/>
            <person name="Pelin A."/>
            <person name="Brachmann A."/>
            <person name="Corradi N."/>
        </authorList>
    </citation>
    <scope>NUCLEOTIDE SEQUENCE [LARGE SCALE GENOMIC DNA]</scope>
    <source>
        <strain evidence="1 2">A5</strain>
    </source>
</reference>
<evidence type="ECO:0000313" key="2">
    <source>
        <dbReference type="Proteomes" id="UP000232722"/>
    </source>
</evidence>
<dbReference type="EMBL" id="LLXJ01003272">
    <property type="protein sequence ID" value="PKB97323.1"/>
    <property type="molecule type" value="Genomic_DNA"/>
</dbReference>
<accession>A0A2N0NRZ1</accession>
<organism evidence="1 2">
    <name type="scientific">Rhizophagus irregularis</name>
    <dbReference type="NCBI Taxonomy" id="588596"/>
    <lineage>
        <taxon>Eukaryota</taxon>
        <taxon>Fungi</taxon>
        <taxon>Fungi incertae sedis</taxon>
        <taxon>Mucoromycota</taxon>
        <taxon>Glomeromycotina</taxon>
        <taxon>Glomeromycetes</taxon>
        <taxon>Glomerales</taxon>
        <taxon>Glomeraceae</taxon>
        <taxon>Rhizophagus</taxon>
    </lineage>
</organism>
<reference evidence="1 2" key="2">
    <citation type="submission" date="2017-09" db="EMBL/GenBank/DDBJ databases">
        <title>Extensive intraspecific genome diversity in a model arbuscular mycorrhizal fungus.</title>
        <authorList>
            <person name="Chen E.C."/>
            <person name="Morin E."/>
            <person name="Beaudet D."/>
            <person name="Noel J."/>
            <person name="Ndikumana S."/>
            <person name="Charron P."/>
            <person name="St-Onge C."/>
            <person name="Giorgi J."/>
            <person name="Grigoriev I.V."/>
            <person name="Roux C."/>
            <person name="Martin F.M."/>
            <person name="Corradi N."/>
        </authorList>
    </citation>
    <scope>NUCLEOTIDE SEQUENCE [LARGE SCALE GENOMIC DNA]</scope>
    <source>
        <strain evidence="1 2">A5</strain>
    </source>
</reference>
<dbReference type="Proteomes" id="UP000232722">
    <property type="component" value="Unassembled WGS sequence"/>
</dbReference>